<evidence type="ECO:0000259" key="16">
    <source>
        <dbReference type="Pfam" id="PF25147"/>
    </source>
</evidence>
<comment type="pathway">
    <text evidence="3">Protein modification; protein glycosylation.</text>
</comment>
<keyword evidence="8" id="KW-0256">Endoplasmic reticulum</keyword>
<proteinExistence type="inferred from homology"/>
<feature type="transmembrane region" description="Helical" evidence="13">
    <location>
        <begin position="203"/>
        <end position="223"/>
    </location>
</feature>
<evidence type="ECO:0000313" key="18">
    <source>
        <dbReference type="Proteomes" id="UP000218231"/>
    </source>
</evidence>
<comment type="similarity">
    <text evidence="4">Belongs to the SWP1 family.</text>
</comment>
<dbReference type="OrthoDB" id="432292at2759"/>
<evidence type="ECO:0000256" key="6">
    <source>
        <dbReference type="ARBA" id="ARBA00022692"/>
    </source>
</evidence>
<dbReference type="EMBL" id="LIAE01009135">
    <property type="protein sequence ID" value="PAV71052.1"/>
    <property type="molecule type" value="Genomic_DNA"/>
</dbReference>
<comment type="caution">
    <text evidence="17">The sequence shown here is derived from an EMBL/GenBank/DDBJ whole genome shotgun (WGS) entry which is preliminary data.</text>
</comment>
<dbReference type="Pfam" id="PF23860">
    <property type="entry name" value="Ribophorin_II_3rd"/>
    <property type="match status" value="1"/>
</dbReference>
<comment type="function">
    <text evidence="1">Subunit of the oligosaccharyl transferase (OST) complex that catalyzes the initial transfer of a defined glycan (Glc(3)Man(9)GlcNAc(2) in eukaryotes) from the lipid carrier dolichol-pyrophosphate to an asparagine residue within an Asn-X-Ser/Thr consensus motif in nascent polypeptide chains, the first step in protein N-glycosylation. N-glycosylation occurs cotranslationally and the complex associates with the Sec61 complex at the channel-forming translocon complex that mediates protein translocation across the endoplasmic reticulum (ER). All subunits are required for a maximal enzyme activity.</text>
</comment>
<protein>
    <recommendedName>
        <fullName evidence="5">Dolichyl-diphosphooligosaccharide--protein glycosyltransferase subunit 2</fullName>
    </recommendedName>
    <alternativeName>
        <fullName evidence="12">Ribophorin II</fullName>
    </alternativeName>
    <alternativeName>
        <fullName evidence="11">Ribophorin-2</fullName>
    </alternativeName>
</protein>
<organism evidence="17 18">
    <name type="scientific">Diploscapter pachys</name>
    <dbReference type="NCBI Taxonomy" id="2018661"/>
    <lineage>
        <taxon>Eukaryota</taxon>
        <taxon>Metazoa</taxon>
        <taxon>Ecdysozoa</taxon>
        <taxon>Nematoda</taxon>
        <taxon>Chromadorea</taxon>
        <taxon>Rhabditida</taxon>
        <taxon>Rhabditina</taxon>
        <taxon>Rhabditomorpha</taxon>
        <taxon>Rhabditoidea</taxon>
        <taxon>Rhabditidae</taxon>
        <taxon>Diploscapter</taxon>
    </lineage>
</organism>
<evidence type="ECO:0000256" key="1">
    <source>
        <dbReference type="ARBA" id="ARBA00002791"/>
    </source>
</evidence>
<dbReference type="Pfam" id="PF25147">
    <property type="entry name" value="Ribophorin_II_C"/>
    <property type="match status" value="1"/>
</dbReference>
<evidence type="ECO:0000256" key="10">
    <source>
        <dbReference type="ARBA" id="ARBA00023136"/>
    </source>
</evidence>
<keyword evidence="10 13" id="KW-0472">Membrane</keyword>
<evidence type="ECO:0000259" key="15">
    <source>
        <dbReference type="Pfam" id="PF23860"/>
    </source>
</evidence>
<reference evidence="17 18" key="1">
    <citation type="journal article" date="2017" name="Curr. Biol.">
        <title>Genome architecture and evolution of a unichromosomal asexual nematode.</title>
        <authorList>
            <person name="Fradin H."/>
            <person name="Zegar C."/>
            <person name="Gutwein M."/>
            <person name="Lucas J."/>
            <person name="Kovtun M."/>
            <person name="Corcoran D."/>
            <person name="Baugh L.R."/>
            <person name="Kiontke K."/>
            <person name="Gunsalus K."/>
            <person name="Fitch D.H."/>
            <person name="Piano F."/>
        </authorList>
    </citation>
    <scope>NUCLEOTIDE SEQUENCE [LARGE SCALE GENOMIC DNA]</scope>
    <source>
        <strain evidence="17">PF1309</strain>
    </source>
</reference>
<dbReference type="PANTHER" id="PTHR12640">
    <property type="entry name" value="RIBOPHORIN II"/>
    <property type="match status" value="1"/>
</dbReference>
<accession>A0A2A2KAY9</accession>
<evidence type="ECO:0000256" key="14">
    <source>
        <dbReference type="SAM" id="SignalP"/>
    </source>
</evidence>
<gene>
    <name evidence="17" type="ORF">WR25_19955</name>
</gene>
<evidence type="ECO:0000256" key="4">
    <source>
        <dbReference type="ARBA" id="ARBA00009038"/>
    </source>
</evidence>
<feature type="transmembrane region" description="Helical" evidence="13">
    <location>
        <begin position="235"/>
        <end position="255"/>
    </location>
</feature>
<dbReference type="InterPro" id="IPR008814">
    <property type="entry name" value="Swp1"/>
</dbReference>
<dbReference type="AlphaFoldDB" id="A0A2A2KAY9"/>
<evidence type="ECO:0000256" key="8">
    <source>
        <dbReference type="ARBA" id="ARBA00022824"/>
    </source>
</evidence>
<evidence type="ECO:0000256" key="3">
    <source>
        <dbReference type="ARBA" id="ARBA00004922"/>
    </source>
</evidence>
<dbReference type="PANTHER" id="PTHR12640:SF0">
    <property type="entry name" value="DOLICHYL-DIPHOSPHOOLIGOSACCHARIDE--PROTEIN GLYCOSYLTRANSFERASE SUBUNIT 2"/>
    <property type="match status" value="1"/>
</dbReference>
<dbReference type="InterPro" id="IPR055374">
    <property type="entry name" value="Ribophorin_II_3rd"/>
</dbReference>
<evidence type="ECO:0000256" key="13">
    <source>
        <dbReference type="SAM" id="Phobius"/>
    </source>
</evidence>
<keyword evidence="18" id="KW-1185">Reference proteome</keyword>
<name>A0A2A2KAY9_9BILA</name>
<keyword evidence="6 13" id="KW-0812">Transmembrane</keyword>
<dbReference type="STRING" id="2018661.A0A2A2KAY9"/>
<comment type="subcellular location">
    <subcellularLocation>
        <location evidence="2">Endoplasmic reticulum membrane</location>
        <topology evidence="2">Multi-pass membrane protein</topology>
    </subcellularLocation>
</comment>
<dbReference type="GO" id="GO:0008250">
    <property type="term" value="C:oligosaccharyltransferase complex"/>
    <property type="evidence" value="ECO:0007669"/>
    <property type="project" value="InterPro"/>
</dbReference>
<feature type="chain" id="PRO_5044315102" description="Dolichyl-diphosphooligosaccharide--protein glycosyltransferase subunit 2" evidence="14">
    <location>
        <begin position="18"/>
        <end position="291"/>
    </location>
</feature>
<dbReference type="InterPro" id="IPR056790">
    <property type="entry name" value="Ribophorin_II_C"/>
</dbReference>
<sequence>MKFAILLTACGILLANAATEQAGSKKSYDANVLEFRVGVLEKDGQPDGTNTHNVALFSKYASVIESDHTKRIHISFKVQDKATGSAVKPHQVFVIFEHSPSAAEVVYVADAVANGYTLDINLPKSHTDFDGLSGSYKARLVIGDGAIKKSIDWHFADFKLSVPAQPDKPVPKSQQIIYETLPEIQHKFRQPEKRPPSFVSDTFTIVCLAPLALLLILWLGIGINFGNLPLSLWPLLFHGGLCGLFGLYFVFWLRLNMFETLKYLALIGAFTFIAGNRVLRSLANSNKLVFL</sequence>
<keyword evidence="7 14" id="KW-0732">Signal</keyword>
<dbReference type="GO" id="GO:0006487">
    <property type="term" value="P:protein N-linked glycosylation"/>
    <property type="evidence" value="ECO:0007669"/>
    <property type="project" value="TreeGrafter"/>
</dbReference>
<dbReference type="UniPathway" id="UPA00378"/>
<feature type="domain" description="Ribophorin II C-terminal" evidence="16">
    <location>
        <begin position="188"/>
        <end position="284"/>
    </location>
</feature>
<evidence type="ECO:0000256" key="12">
    <source>
        <dbReference type="ARBA" id="ARBA00032139"/>
    </source>
</evidence>
<feature type="signal peptide" evidence="14">
    <location>
        <begin position="1"/>
        <end position="17"/>
    </location>
</feature>
<feature type="domain" description="Ribophorin II third" evidence="15">
    <location>
        <begin position="35"/>
        <end position="160"/>
    </location>
</feature>
<evidence type="ECO:0000313" key="17">
    <source>
        <dbReference type="EMBL" id="PAV71052.1"/>
    </source>
</evidence>
<evidence type="ECO:0000256" key="9">
    <source>
        <dbReference type="ARBA" id="ARBA00022989"/>
    </source>
</evidence>
<evidence type="ECO:0000256" key="11">
    <source>
        <dbReference type="ARBA" id="ARBA00030078"/>
    </source>
</evidence>
<dbReference type="Proteomes" id="UP000218231">
    <property type="component" value="Unassembled WGS sequence"/>
</dbReference>
<evidence type="ECO:0000256" key="7">
    <source>
        <dbReference type="ARBA" id="ARBA00022729"/>
    </source>
</evidence>
<evidence type="ECO:0000256" key="2">
    <source>
        <dbReference type="ARBA" id="ARBA00004477"/>
    </source>
</evidence>
<evidence type="ECO:0000256" key="5">
    <source>
        <dbReference type="ARBA" id="ARBA00017612"/>
    </source>
</evidence>
<keyword evidence="9 13" id="KW-1133">Transmembrane helix</keyword>